<gene>
    <name evidence="2" type="primary">orf239</name>
</gene>
<name>A0A8A9WI20_9PEZI</name>
<dbReference type="InterPro" id="IPR035901">
    <property type="entry name" value="GIY-YIG_endonuc_sf"/>
</dbReference>
<reference evidence="2" key="1">
    <citation type="submission" date="2021-02" db="EMBL/GenBank/DDBJ databases">
        <authorList>
            <person name="Yu H."/>
            <person name="He Y."/>
            <person name="Yang F."/>
        </authorList>
    </citation>
    <scope>NUCLEOTIDE SEQUENCE</scope>
</reference>
<evidence type="ECO:0000259" key="1">
    <source>
        <dbReference type="PROSITE" id="PS50164"/>
    </source>
</evidence>
<accession>A0A8A9WI20</accession>
<dbReference type="SMART" id="SM00465">
    <property type="entry name" value="GIYc"/>
    <property type="match status" value="1"/>
</dbReference>
<feature type="domain" description="GIY-YIG" evidence="1">
    <location>
        <begin position="133"/>
        <end position="217"/>
    </location>
</feature>
<dbReference type="AlphaFoldDB" id="A0A8A9WI20"/>
<dbReference type="InterPro" id="IPR000305">
    <property type="entry name" value="GIY-YIG_endonuc"/>
</dbReference>
<dbReference type="SUPFAM" id="SSF82771">
    <property type="entry name" value="GIY-YIG endonuclease"/>
    <property type="match status" value="1"/>
</dbReference>
<dbReference type="GeneID" id="70588194"/>
<proteinExistence type="predicted"/>
<dbReference type="PROSITE" id="PS50164">
    <property type="entry name" value="GIY_YIG"/>
    <property type="match status" value="1"/>
</dbReference>
<dbReference type="Pfam" id="PF01541">
    <property type="entry name" value="GIY-YIG"/>
    <property type="match status" value="1"/>
</dbReference>
<geneLocation type="mitochondrion" evidence="2"/>
<organism evidence="2">
    <name type="scientific">Macrophomina phaseolina</name>
    <dbReference type="NCBI Taxonomy" id="35725"/>
    <lineage>
        <taxon>Eukaryota</taxon>
        <taxon>Fungi</taxon>
        <taxon>Dikarya</taxon>
        <taxon>Ascomycota</taxon>
        <taxon>Pezizomycotina</taxon>
        <taxon>Dothideomycetes</taxon>
        <taxon>Dothideomycetes incertae sedis</taxon>
        <taxon>Botryosphaeriales</taxon>
        <taxon>Botryosphaeriaceae</taxon>
        <taxon>Macrophomina</taxon>
    </lineage>
</organism>
<dbReference type="EMBL" id="MW557546">
    <property type="protein sequence ID" value="QTT58116.1"/>
    <property type="molecule type" value="Genomic_DNA"/>
</dbReference>
<protein>
    <recommendedName>
        <fullName evidence="1">GIY-YIG domain-containing protein</fullName>
    </recommendedName>
</protein>
<keyword evidence="2" id="KW-0496">Mitochondrion</keyword>
<sequence length="239" mass="26728">MNFIINMKSNRLKTINNFKELVPANKLAFKYINDGVKITAEVVNNVLAFSGLNITQETLNTLLSYPSPREGTYPSGKDPKGTFPHGERLNFNLDLSGPKAPKDPRPLLKKRGLDLNTINSNELKKNLGTTKDKVPGVYIWTHISTGDKYVGSFTQLARRLNGYFKGTHADAGKLIPLIKKEGLSAFNLQVIILKDNYVVNQELLLEQYFLLHPEFNLNTLSLREGPFRGLLKGKSPEGT</sequence>
<evidence type="ECO:0000313" key="2">
    <source>
        <dbReference type="EMBL" id="QTT58116.1"/>
    </source>
</evidence>
<dbReference type="Gene3D" id="3.40.1440.10">
    <property type="entry name" value="GIY-YIG endonuclease"/>
    <property type="match status" value="1"/>
</dbReference>
<dbReference type="RefSeq" id="YP_010248837.1">
    <property type="nucleotide sequence ID" value="NC_060329.1"/>
</dbReference>